<keyword evidence="4" id="KW-0812">Transmembrane</keyword>
<evidence type="ECO:0000256" key="5">
    <source>
        <dbReference type="ARBA" id="ARBA00022927"/>
    </source>
</evidence>
<evidence type="ECO:0008006" key="11">
    <source>
        <dbReference type="Google" id="ProtNLM"/>
    </source>
</evidence>
<comment type="subcellular location">
    <subcellularLocation>
        <location evidence="1">Membrane</location>
        <topology evidence="1">Single-pass type IV membrane protein</topology>
    </subcellularLocation>
</comment>
<dbReference type="GO" id="GO:0015031">
    <property type="term" value="P:protein transport"/>
    <property type="evidence" value="ECO:0007669"/>
    <property type="project" value="UniProtKB-KW"/>
</dbReference>
<comment type="similarity">
    <text evidence="2">Belongs to the syntaxin family.</text>
</comment>
<evidence type="ECO:0000313" key="10">
    <source>
        <dbReference type="Proteomes" id="UP000270094"/>
    </source>
</evidence>
<evidence type="ECO:0000256" key="3">
    <source>
        <dbReference type="ARBA" id="ARBA00022448"/>
    </source>
</evidence>
<name>A0A3P7IQ56_STRVU</name>
<dbReference type="SUPFAM" id="SSF58038">
    <property type="entry name" value="SNARE fusion complex"/>
    <property type="match status" value="1"/>
</dbReference>
<evidence type="ECO:0000313" key="9">
    <source>
        <dbReference type="EMBL" id="VDM72196.1"/>
    </source>
</evidence>
<dbReference type="GO" id="GO:0005783">
    <property type="term" value="C:endoplasmic reticulum"/>
    <property type="evidence" value="ECO:0007669"/>
    <property type="project" value="TreeGrafter"/>
</dbReference>
<evidence type="ECO:0000256" key="7">
    <source>
        <dbReference type="ARBA" id="ARBA00023054"/>
    </source>
</evidence>
<keyword evidence="5" id="KW-0653">Protein transport</keyword>
<evidence type="ECO:0000256" key="1">
    <source>
        <dbReference type="ARBA" id="ARBA00004211"/>
    </source>
</evidence>
<dbReference type="GO" id="GO:0031201">
    <property type="term" value="C:SNARE complex"/>
    <property type="evidence" value="ECO:0007669"/>
    <property type="project" value="TreeGrafter"/>
</dbReference>
<dbReference type="AlphaFoldDB" id="A0A3P7IQ56"/>
<dbReference type="PANTHER" id="PTHR15959:SF0">
    <property type="entry name" value="SYNTAXIN-18"/>
    <property type="match status" value="1"/>
</dbReference>
<dbReference type="Proteomes" id="UP000270094">
    <property type="component" value="Unassembled WGS sequence"/>
</dbReference>
<protein>
    <recommendedName>
        <fullName evidence="11">t-SNARE coiled-coil homology domain-containing protein</fullName>
    </recommendedName>
</protein>
<keyword evidence="3" id="KW-0813">Transport</keyword>
<dbReference type="OrthoDB" id="342981at2759"/>
<organism evidence="9 10">
    <name type="scientific">Strongylus vulgaris</name>
    <name type="common">Blood worm</name>
    <dbReference type="NCBI Taxonomy" id="40348"/>
    <lineage>
        <taxon>Eukaryota</taxon>
        <taxon>Metazoa</taxon>
        <taxon>Ecdysozoa</taxon>
        <taxon>Nematoda</taxon>
        <taxon>Chromadorea</taxon>
        <taxon>Rhabditida</taxon>
        <taxon>Rhabditina</taxon>
        <taxon>Rhabditomorpha</taxon>
        <taxon>Strongyloidea</taxon>
        <taxon>Strongylidae</taxon>
        <taxon>Strongylus</taxon>
    </lineage>
</organism>
<evidence type="ECO:0000256" key="6">
    <source>
        <dbReference type="ARBA" id="ARBA00022989"/>
    </source>
</evidence>
<evidence type="ECO:0000256" key="2">
    <source>
        <dbReference type="ARBA" id="ARBA00009063"/>
    </source>
</evidence>
<evidence type="ECO:0000256" key="4">
    <source>
        <dbReference type="ARBA" id="ARBA00022692"/>
    </source>
</evidence>
<gene>
    <name evidence="9" type="ORF">SVUK_LOCUS7194</name>
</gene>
<dbReference type="EMBL" id="UYYB01024168">
    <property type="protein sequence ID" value="VDM72196.1"/>
    <property type="molecule type" value="Genomic_DNA"/>
</dbReference>
<sequence>MQRLYCLVEAKQQRDHGRDGVVSDNITRHTSPESVTLRWRRGKFEKDDKYDSDDLKREGTETAPLMKSNIGWDLESTPPELTLHNDDDLPNLSPQDRTQLMAENERIFDRFSHVHAQIEGLETQITEIQRLHEVFAEKVMDQEKDIEIINEAALHTSENLKDGNEWIRQVLPLIQF</sequence>
<dbReference type="PANTHER" id="PTHR15959">
    <property type="entry name" value="SYNTAXIN-18"/>
    <property type="match status" value="1"/>
</dbReference>
<dbReference type="GO" id="GO:0006890">
    <property type="term" value="P:retrograde vesicle-mediated transport, Golgi to endoplasmic reticulum"/>
    <property type="evidence" value="ECO:0007669"/>
    <property type="project" value="TreeGrafter"/>
</dbReference>
<keyword evidence="8" id="KW-0472">Membrane</keyword>
<keyword evidence="7" id="KW-0175">Coiled coil</keyword>
<keyword evidence="6" id="KW-1133">Transmembrane helix</keyword>
<keyword evidence="10" id="KW-1185">Reference proteome</keyword>
<reference evidence="9 10" key="1">
    <citation type="submission" date="2018-11" db="EMBL/GenBank/DDBJ databases">
        <authorList>
            <consortium name="Pathogen Informatics"/>
        </authorList>
    </citation>
    <scope>NUCLEOTIDE SEQUENCE [LARGE SCALE GENOMIC DNA]</scope>
</reference>
<proteinExistence type="inferred from homology"/>
<evidence type="ECO:0000256" key="8">
    <source>
        <dbReference type="ARBA" id="ARBA00023136"/>
    </source>
</evidence>
<accession>A0A3P7IQ56</accession>